<evidence type="ECO:0000256" key="2">
    <source>
        <dbReference type="ARBA" id="ARBA00022670"/>
    </source>
</evidence>
<dbReference type="InterPro" id="IPR046450">
    <property type="entry name" value="PA_dom_sf"/>
</dbReference>
<keyword evidence="5" id="KW-0378">Hydrolase</keyword>
<evidence type="ECO:0000256" key="6">
    <source>
        <dbReference type="ARBA" id="ARBA00022833"/>
    </source>
</evidence>
<dbReference type="RefSeq" id="WP_408077017.1">
    <property type="nucleotide sequence ID" value="NZ_JBELQC010000001.1"/>
</dbReference>
<protein>
    <submittedName>
        <fullName evidence="9">M28 family metallopeptidase</fullName>
    </submittedName>
</protein>
<dbReference type="SUPFAM" id="SSF52025">
    <property type="entry name" value="PA domain"/>
    <property type="match status" value="1"/>
</dbReference>
<dbReference type="EMBL" id="JBELQC010000001">
    <property type="protein sequence ID" value="MFL9840062.1"/>
    <property type="molecule type" value="Genomic_DNA"/>
</dbReference>
<sequence>MRLALLALLGLAACSTASDTATMPDVALPAMPMDLMKSAVQTLSSDEFEGRAPGTPGEEKTLAYLVDQFQKAGLQPGNNGSWFQDVPLVAITAQNVSNLTFTGGSQPMSLKYGPEFVAGTYRVTPKISVKDSPVVFVGYGINAPEKGWNDYAGVDVKGKTVVILVNDPDWEIAGLQGDFNGQAMTYYGRWTYKYEEAARQGAAAAIIVHDTQPAAYGWNVVQSSWTGEQQVADAANGHMDQSAAIGWMQLDKAKALFASAGQDFDKLSAAAKTKGFKAVPLGDVKASVGFDNAIRKHASKNVIGILPGAKRPDEYVLYTAHWDHLGRCEAAPDGDDICNGAVDNATGTAALIAIAKANKDAGAPDRSLVFVAVTAEESGLLGSKYYGDNPVYPLGKTVGGVNIDAMNLTPPAKNVVVVGLGKSAIDGYLKAALAKQGRTASAEPTPEKGFYYRSDHFMLAKHGVPMLYFDAGDDLVEGGREAGKAAAAEYEKDKYHGPKDEYDPNWNWAGAEKDLQVYYAVGRMLAMTTEWPNWVEGDEFRAARDKSREGAK</sequence>
<keyword evidence="1" id="KW-0031">Aminopeptidase</keyword>
<dbReference type="Gene3D" id="3.40.630.10">
    <property type="entry name" value="Zn peptidases"/>
    <property type="match status" value="2"/>
</dbReference>
<keyword evidence="4 7" id="KW-0732">Signal</keyword>
<evidence type="ECO:0000256" key="1">
    <source>
        <dbReference type="ARBA" id="ARBA00022438"/>
    </source>
</evidence>
<dbReference type="Pfam" id="PF04389">
    <property type="entry name" value="Peptidase_M28"/>
    <property type="match status" value="1"/>
</dbReference>
<feature type="signal peptide" evidence="7">
    <location>
        <begin position="1"/>
        <end position="17"/>
    </location>
</feature>
<evidence type="ECO:0000313" key="9">
    <source>
        <dbReference type="EMBL" id="MFL9840062.1"/>
    </source>
</evidence>
<dbReference type="PANTHER" id="PTHR12147">
    <property type="entry name" value="METALLOPEPTIDASE M28 FAMILY MEMBER"/>
    <property type="match status" value="1"/>
</dbReference>
<evidence type="ECO:0000313" key="10">
    <source>
        <dbReference type="Proteomes" id="UP001629244"/>
    </source>
</evidence>
<keyword evidence="3" id="KW-0479">Metal-binding</keyword>
<reference evidence="9 10" key="1">
    <citation type="submission" date="2024-06" db="EMBL/GenBank/DDBJ databases">
        <authorList>
            <person name="Kaempfer P."/>
            <person name="Viver T."/>
        </authorList>
    </citation>
    <scope>NUCLEOTIDE SEQUENCE [LARGE SCALE GENOMIC DNA]</scope>
    <source>
        <strain evidence="9 10">ST-64</strain>
    </source>
</reference>
<name>A0ABW8YK56_9SPHN</name>
<feature type="domain" description="Peptidase M28" evidence="8">
    <location>
        <begin position="301"/>
        <end position="511"/>
    </location>
</feature>
<evidence type="ECO:0000256" key="5">
    <source>
        <dbReference type="ARBA" id="ARBA00022801"/>
    </source>
</evidence>
<keyword evidence="10" id="KW-1185">Reference proteome</keyword>
<accession>A0ABW8YK56</accession>
<dbReference type="Proteomes" id="UP001629244">
    <property type="component" value="Unassembled WGS sequence"/>
</dbReference>
<keyword evidence="2" id="KW-0645">Protease</keyword>
<evidence type="ECO:0000259" key="8">
    <source>
        <dbReference type="Pfam" id="PF04389"/>
    </source>
</evidence>
<evidence type="ECO:0000256" key="7">
    <source>
        <dbReference type="SAM" id="SignalP"/>
    </source>
</evidence>
<dbReference type="InterPro" id="IPR045175">
    <property type="entry name" value="M28_fam"/>
</dbReference>
<evidence type="ECO:0000256" key="4">
    <source>
        <dbReference type="ARBA" id="ARBA00022729"/>
    </source>
</evidence>
<dbReference type="CDD" id="cd04821">
    <property type="entry name" value="PA_M28_1_2"/>
    <property type="match status" value="1"/>
</dbReference>
<dbReference type="PANTHER" id="PTHR12147:SF56">
    <property type="entry name" value="AMINOPEPTIDASE YDR415C-RELATED"/>
    <property type="match status" value="1"/>
</dbReference>
<dbReference type="InterPro" id="IPR007484">
    <property type="entry name" value="Peptidase_M28"/>
</dbReference>
<proteinExistence type="predicted"/>
<dbReference type="SUPFAM" id="SSF53187">
    <property type="entry name" value="Zn-dependent exopeptidases"/>
    <property type="match status" value="1"/>
</dbReference>
<keyword evidence="6" id="KW-0862">Zinc</keyword>
<feature type="chain" id="PRO_5045892185" evidence="7">
    <location>
        <begin position="18"/>
        <end position="552"/>
    </location>
</feature>
<evidence type="ECO:0000256" key="3">
    <source>
        <dbReference type="ARBA" id="ARBA00022723"/>
    </source>
</evidence>
<organism evidence="9 10">
    <name type="scientific">Sphingomonas plantiphila</name>
    <dbReference type="NCBI Taxonomy" id="3163295"/>
    <lineage>
        <taxon>Bacteria</taxon>
        <taxon>Pseudomonadati</taxon>
        <taxon>Pseudomonadota</taxon>
        <taxon>Alphaproteobacteria</taxon>
        <taxon>Sphingomonadales</taxon>
        <taxon>Sphingomonadaceae</taxon>
        <taxon>Sphingomonas</taxon>
    </lineage>
</organism>
<gene>
    <name evidence="9" type="ORF">ABS767_03720</name>
</gene>
<comment type="caution">
    <text evidence="9">The sequence shown here is derived from an EMBL/GenBank/DDBJ whole genome shotgun (WGS) entry which is preliminary data.</text>
</comment>
<dbReference type="Gene3D" id="3.50.30.30">
    <property type="match status" value="1"/>
</dbReference>